<organism evidence="4 5">
    <name type="scientific">Naasia aerilata</name>
    <dbReference type="NCBI Taxonomy" id="1162966"/>
    <lineage>
        <taxon>Bacteria</taxon>
        <taxon>Bacillati</taxon>
        <taxon>Actinomycetota</taxon>
        <taxon>Actinomycetes</taxon>
        <taxon>Micrococcales</taxon>
        <taxon>Microbacteriaceae</taxon>
        <taxon>Naasia</taxon>
    </lineage>
</organism>
<dbReference type="InterPro" id="IPR050396">
    <property type="entry name" value="Glycosyltr_51/Transpeptidase"/>
</dbReference>
<feature type="region of interest" description="Disordered" evidence="2">
    <location>
        <begin position="261"/>
        <end position="304"/>
    </location>
</feature>
<dbReference type="EMBL" id="AP027731">
    <property type="protein sequence ID" value="BDZ47070.1"/>
    <property type="molecule type" value="Genomic_DNA"/>
</dbReference>
<evidence type="ECO:0000256" key="2">
    <source>
        <dbReference type="SAM" id="MobiDB-lite"/>
    </source>
</evidence>
<evidence type="ECO:0000259" key="3">
    <source>
        <dbReference type="Pfam" id="PF00912"/>
    </source>
</evidence>
<dbReference type="Pfam" id="PF00912">
    <property type="entry name" value="Transgly"/>
    <property type="match status" value="1"/>
</dbReference>
<dbReference type="PANTHER" id="PTHR32282:SF33">
    <property type="entry name" value="PEPTIDOGLYCAN GLYCOSYLTRANSFERASE"/>
    <property type="match status" value="1"/>
</dbReference>
<dbReference type="Gene3D" id="1.10.3810.10">
    <property type="entry name" value="Biosynthetic peptidoglycan transglycosylase-like"/>
    <property type="match status" value="1"/>
</dbReference>
<proteinExistence type="predicted"/>
<feature type="compositionally biased region" description="Low complexity" evidence="2">
    <location>
        <begin position="275"/>
        <end position="304"/>
    </location>
</feature>
<keyword evidence="1" id="KW-0808">Transferase</keyword>
<accession>A0ABN6XTV5</accession>
<gene>
    <name evidence="4" type="ORF">GCM10025866_29790</name>
</gene>
<dbReference type="InterPro" id="IPR036950">
    <property type="entry name" value="PBP_transglycosylase"/>
</dbReference>
<keyword evidence="5" id="KW-1185">Reference proteome</keyword>
<evidence type="ECO:0000256" key="1">
    <source>
        <dbReference type="ARBA" id="ARBA00022679"/>
    </source>
</evidence>
<sequence length="304" mass="33101">MAAADTINVFEELPSYLEIGDLAQRTNIYGVNGDGSPALLASFYDQNRVEVPWEKVSGYAKDALVAGEDPRYYEHGGIDLQGTLRAVVNNALGKSVQGGSSITQQYVKNVNIQNYIRDATTQEQIDKAFAKATKVSEARKLREMRYAIELEKKYTKDQILLGYLNIVAFGGRVYGVEAAANYYFGTTAEALTLPQAASLMAIVNNPEKFRLDYPDSSTNGTANGYADNKDRRDYILGKMLKERMITQQEHDDAVLAPVEPHITSPQTNCASAPWGPASSATTSRTSSRTTSSSGPTRTPAGTSS</sequence>
<dbReference type="InterPro" id="IPR023346">
    <property type="entry name" value="Lysozyme-like_dom_sf"/>
</dbReference>
<evidence type="ECO:0000313" key="4">
    <source>
        <dbReference type="EMBL" id="BDZ47070.1"/>
    </source>
</evidence>
<reference evidence="5" key="1">
    <citation type="journal article" date="2019" name="Int. J. Syst. Evol. Microbiol.">
        <title>The Global Catalogue of Microorganisms (GCM) 10K type strain sequencing project: providing services to taxonomists for standard genome sequencing and annotation.</title>
        <authorList>
            <consortium name="The Broad Institute Genomics Platform"/>
            <consortium name="The Broad Institute Genome Sequencing Center for Infectious Disease"/>
            <person name="Wu L."/>
            <person name="Ma J."/>
        </authorList>
    </citation>
    <scope>NUCLEOTIDE SEQUENCE [LARGE SCALE GENOMIC DNA]</scope>
    <source>
        <strain evidence="5">NBRC 108725</strain>
    </source>
</reference>
<name>A0ABN6XTV5_9MICO</name>
<dbReference type="Proteomes" id="UP001321498">
    <property type="component" value="Chromosome"/>
</dbReference>
<evidence type="ECO:0000313" key="5">
    <source>
        <dbReference type="Proteomes" id="UP001321498"/>
    </source>
</evidence>
<protein>
    <recommendedName>
        <fullName evidence="3">Glycosyl transferase family 51 domain-containing protein</fullName>
    </recommendedName>
</protein>
<dbReference type="RefSeq" id="WP_286277022.1">
    <property type="nucleotide sequence ID" value="NZ_AP027731.1"/>
</dbReference>
<dbReference type="PANTHER" id="PTHR32282">
    <property type="entry name" value="BINDING PROTEIN TRANSPEPTIDASE, PUTATIVE-RELATED"/>
    <property type="match status" value="1"/>
</dbReference>
<dbReference type="InterPro" id="IPR001264">
    <property type="entry name" value="Glyco_trans_51"/>
</dbReference>
<dbReference type="SUPFAM" id="SSF53955">
    <property type="entry name" value="Lysozyme-like"/>
    <property type="match status" value="1"/>
</dbReference>
<feature type="domain" description="Glycosyl transferase family 51" evidence="3">
    <location>
        <begin position="40"/>
        <end position="239"/>
    </location>
</feature>